<evidence type="ECO:0000259" key="8">
    <source>
        <dbReference type="Pfam" id="PF16198"/>
    </source>
</evidence>
<dbReference type="SUPFAM" id="SSF55120">
    <property type="entry name" value="Pseudouridine synthase"/>
    <property type="match status" value="1"/>
</dbReference>
<dbReference type="Pfam" id="PF16198">
    <property type="entry name" value="TruB_C_2"/>
    <property type="match status" value="1"/>
</dbReference>
<dbReference type="EC" id="5.4.99.25" evidence="5"/>
<protein>
    <recommendedName>
        <fullName evidence="5">tRNA pseudouridine synthase B</fullName>
        <ecNumber evidence="5">5.4.99.25</ecNumber>
    </recommendedName>
    <alternativeName>
        <fullName evidence="5">tRNA pseudouridine(55) synthase</fullName>
        <shortName evidence="5">Psi55 synthase</shortName>
    </alternativeName>
    <alternativeName>
        <fullName evidence="5">tRNA pseudouridylate synthase</fullName>
    </alternativeName>
    <alternativeName>
        <fullName evidence="5">tRNA-uridine isomerase</fullName>
    </alternativeName>
</protein>
<dbReference type="NCBIfam" id="TIGR00431">
    <property type="entry name" value="TruB"/>
    <property type="match status" value="1"/>
</dbReference>
<evidence type="ECO:0000256" key="5">
    <source>
        <dbReference type="HAMAP-Rule" id="MF_01080"/>
    </source>
</evidence>
<gene>
    <name evidence="5 9" type="primary">truB</name>
    <name evidence="9" type="ORF">WNY58_15170</name>
</gene>
<keyword evidence="3 5" id="KW-0819">tRNA processing</keyword>
<feature type="active site" description="Nucleophile" evidence="5">
    <location>
        <position position="48"/>
    </location>
</feature>
<dbReference type="InterPro" id="IPR036974">
    <property type="entry name" value="PUA_sf"/>
</dbReference>
<dbReference type="InterPro" id="IPR014780">
    <property type="entry name" value="tRNA_psdUridine_synth_TruB"/>
</dbReference>
<evidence type="ECO:0000259" key="7">
    <source>
        <dbReference type="Pfam" id="PF09157"/>
    </source>
</evidence>
<evidence type="ECO:0000313" key="10">
    <source>
        <dbReference type="Proteomes" id="UP001449225"/>
    </source>
</evidence>
<dbReference type="InterPro" id="IPR020103">
    <property type="entry name" value="PsdUridine_synth_cat_dom_sf"/>
</dbReference>
<evidence type="ECO:0000256" key="3">
    <source>
        <dbReference type="ARBA" id="ARBA00022694"/>
    </source>
</evidence>
<dbReference type="Proteomes" id="UP001449225">
    <property type="component" value="Unassembled WGS sequence"/>
</dbReference>
<evidence type="ECO:0000313" key="9">
    <source>
        <dbReference type="EMBL" id="MEM5537729.1"/>
    </source>
</evidence>
<evidence type="ECO:0000256" key="2">
    <source>
        <dbReference type="ARBA" id="ARBA00005642"/>
    </source>
</evidence>
<dbReference type="InterPro" id="IPR002501">
    <property type="entry name" value="PsdUridine_synth_N"/>
</dbReference>
<dbReference type="RefSeq" id="WP_339891298.1">
    <property type="nucleotide sequence ID" value="NZ_CAXBCE010000019.1"/>
</dbReference>
<name>A0ABU9TVI4_9GAMM</name>
<evidence type="ECO:0000256" key="4">
    <source>
        <dbReference type="ARBA" id="ARBA00023235"/>
    </source>
</evidence>
<feature type="domain" description="Pseudouridine synthase II N-terminal" evidence="6">
    <location>
        <begin position="33"/>
        <end position="183"/>
    </location>
</feature>
<dbReference type="Gene3D" id="2.30.130.10">
    <property type="entry name" value="PUA domain"/>
    <property type="match status" value="1"/>
</dbReference>
<keyword evidence="4 5" id="KW-0413">Isomerase</keyword>
<evidence type="ECO:0000259" key="6">
    <source>
        <dbReference type="Pfam" id="PF01509"/>
    </source>
</evidence>
<sequence>MGRRRNRGRAVDGVFLLNKPPGISSNFALQQVRRLYGAAKGGHTGALDPLATGMLPICLGEATKFSQHLLDSDKRYITTAKLGIRTDSSDADGVVVEEKPVPTDLTDTQIEQFLVEHFSGEIEQVPSMFSALKHKGQPLYKLARQGIKVEVKPRKVTIHEIKMTAFRGDEIDLEVYCSKGTYIRSIVEDLGHLIGCGAHVKMLHRKDVGAFTADQMMTLDELRQNVPENADEDALKGIQVELDKLLLPAWAAVADLSAVQLDQAQTTRVLHGHHVSLSEAQTHEYNVGSLVRLFAAATESEPERFLGVAEVSDEGVFKPKRLICTAGDQ</sequence>
<dbReference type="HAMAP" id="MF_01080">
    <property type="entry name" value="TruB_bact"/>
    <property type="match status" value="1"/>
</dbReference>
<dbReference type="InterPro" id="IPR015947">
    <property type="entry name" value="PUA-like_sf"/>
</dbReference>
<keyword evidence="10" id="KW-1185">Reference proteome</keyword>
<dbReference type="InterPro" id="IPR015240">
    <property type="entry name" value="tRNA_sdUridine_synth_fam1_C"/>
</dbReference>
<dbReference type="PANTHER" id="PTHR13767:SF2">
    <property type="entry name" value="PSEUDOURIDYLATE SYNTHASE TRUB1"/>
    <property type="match status" value="1"/>
</dbReference>
<dbReference type="PANTHER" id="PTHR13767">
    <property type="entry name" value="TRNA-PSEUDOURIDINE SYNTHASE"/>
    <property type="match status" value="1"/>
</dbReference>
<reference evidence="9 10" key="1">
    <citation type="submission" date="2024-03" db="EMBL/GenBank/DDBJ databases">
        <title>Community enrichment and isolation of bacterial strains for fucoidan degradation.</title>
        <authorList>
            <person name="Sichert A."/>
        </authorList>
    </citation>
    <scope>NUCLEOTIDE SEQUENCE [LARGE SCALE GENOMIC DNA]</scope>
    <source>
        <strain evidence="9 10">AS76</strain>
    </source>
</reference>
<comment type="caution">
    <text evidence="9">The sequence shown here is derived from an EMBL/GenBank/DDBJ whole genome shotgun (WGS) entry which is preliminary data.</text>
</comment>
<evidence type="ECO:0000256" key="1">
    <source>
        <dbReference type="ARBA" id="ARBA00000385"/>
    </source>
</evidence>
<dbReference type="CDD" id="cd21152">
    <property type="entry name" value="PUA_TruB_bacterial"/>
    <property type="match status" value="1"/>
</dbReference>
<feature type="domain" description="tRNA pseudouridine synthase II TruB subfamily 1 C-terminal" evidence="7">
    <location>
        <begin position="258"/>
        <end position="323"/>
    </location>
</feature>
<organism evidence="9 10">
    <name type="scientific">Neptuniibacter pectenicola</name>
    <dbReference type="NCBI Taxonomy" id="1806669"/>
    <lineage>
        <taxon>Bacteria</taxon>
        <taxon>Pseudomonadati</taxon>
        <taxon>Pseudomonadota</taxon>
        <taxon>Gammaproteobacteria</taxon>
        <taxon>Oceanospirillales</taxon>
        <taxon>Oceanospirillaceae</taxon>
        <taxon>Neptuniibacter</taxon>
    </lineage>
</organism>
<dbReference type="Pfam" id="PF01509">
    <property type="entry name" value="TruB_N"/>
    <property type="match status" value="1"/>
</dbReference>
<dbReference type="InterPro" id="IPR032819">
    <property type="entry name" value="TruB_C"/>
</dbReference>
<proteinExistence type="inferred from homology"/>
<comment type="catalytic activity">
    <reaction evidence="1 5">
        <text>uridine(55) in tRNA = pseudouridine(55) in tRNA</text>
        <dbReference type="Rhea" id="RHEA:42532"/>
        <dbReference type="Rhea" id="RHEA-COMP:10101"/>
        <dbReference type="Rhea" id="RHEA-COMP:10102"/>
        <dbReference type="ChEBI" id="CHEBI:65314"/>
        <dbReference type="ChEBI" id="CHEBI:65315"/>
        <dbReference type="EC" id="5.4.99.25"/>
    </reaction>
</comment>
<dbReference type="GO" id="GO:0160148">
    <property type="term" value="F:tRNA pseudouridine(55) synthase activity"/>
    <property type="evidence" value="ECO:0007669"/>
    <property type="project" value="UniProtKB-EC"/>
</dbReference>
<dbReference type="Pfam" id="PF09157">
    <property type="entry name" value="TruB-C_2"/>
    <property type="match status" value="1"/>
</dbReference>
<comment type="similarity">
    <text evidence="2 5">Belongs to the pseudouridine synthase TruB family. Type 1 subfamily.</text>
</comment>
<dbReference type="EMBL" id="JBBMRA010000018">
    <property type="protein sequence ID" value="MEM5537729.1"/>
    <property type="molecule type" value="Genomic_DNA"/>
</dbReference>
<dbReference type="SUPFAM" id="SSF88697">
    <property type="entry name" value="PUA domain-like"/>
    <property type="match status" value="1"/>
</dbReference>
<comment type="function">
    <text evidence="5">Responsible for synthesis of pseudouridine from uracil-55 in the psi GC loop of transfer RNAs.</text>
</comment>
<dbReference type="Gene3D" id="3.30.2350.10">
    <property type="entry name" value="Pseudouridine synthase"/>
    <property type="match status" value="1"/>
</dbReference>
<accession>A0ABU9TVI4</accession>
<feature type="domain" description="tRNA pseudouridylate synthase B C-terminal" evidence="8">
    <location>
        <begin position="184"/>
        <end position="253"/>
    </location>
</feature>
<dbReference type="CDD" id="cd02573">
    <property type="entry name" value="PseudoU_synth_EcTruB"/>
    <property type="match status" value="1"/>
</dbReference>